<evidence type="ECO:0000256" key="3">
    <source>
        <dbReference type="ARBA" id="ARBA00003530"/>
    </source>
</evidence>
<dbReference type="Pfam" id="PF14701">
    <property type="entry name" value="hDGE_amylase"/>
    <property type="match status" value="1"/>
</dbReference>
<comment type="function">
    <text evidence="3">Multifunctional enzyme acting as 1,4-alpha-D-glucan:1,4-alpha-D-glucan 4-alpha-D-glycosyltransferase and amylo-1,6-glucosidase in glycogen degradation.</text>
</comment>
<dbReference type="FunFam" id="3.20.20.80:FF:000108">
    <property type="entry name" value="glycogen debranching enzyme"/>
    <property type="match status" value="1"/>
</dbReference>
<dbReference type="SUPFAM" id="SSF51445">
    <property type="entry name" value="(Trans)glycosidases"/>
    <property type="match status" value="1"/>
</dbReference>
<dbReference type="SUPFAM" id="SSF48208">
    <property type="entry name" value="Six-hairpin glycosidases"/>
    <property type="match status" value="1"/>
</dbReference>
<name>A0A914BV96_9BILA</name>
<dbReference type="CDD" id="cd11327">
    <property type="entry name" value="AmyAc_Glg_debranch_2"/>
    <property type="match status" value="1"/>
</dbReference>
<feature type="domain" description="Glycogen debranching enzyme C-terminal" evidence="12">
    <location>
        <begin position="1033"/>
        <end position="1477"/>
    </location>
</feature>
<dbReference type="FunFam" id="3.20.20.80:FF:000070">
    <property type="entry name" value="GDB1p Glycogen debranching enzyme"/>
    <property type="match status" value="1"/>
</dbReference>
<dbReference type="PANTHER" id="PTHR10569:SF2">
    <property type="entry name" value="GLYCOGEN DEBRANCHING ENZYME"/>
    <property type="match status" value="1"/>
</dbReference>
<comment type="subcellular location">
    <subcellularLocation>
        <location evidence="4">Cytoplasm</location>
    </subcellularLocation>
</comment>
<evidence type="ECO:0000259" key="14">
    <source>
        <dbReference type="Pfam" id="PF14702"/>
    </source>
</evidence>
<keyword evidence="8" id="KW-0320">Glycogen biosynthesis</keyword>
<evidence type="ECO:0000256" key="8">
    <source>
        <dbReference type="ARBA" id="ARBA00023056"/>
    </source>
</evidence>
<feature type="domain" description="Glycogen debranching enzyme central" evidence="14">
    <location>
        <begin position="682"/>
        <end position="934"/>
    </location>
</feature>
<evidence type="ECO:0000256" key="5">
    <source>
        <dbReference type="ARBA" id="ARBA00012560"/>
    </source>
</evidence>
<dbReference type="GO" id="GO:0005737">
    <property type="term" value="C:cytoplasm"/>
    <property type="evidence" value="ECO:0007669"/>
    <property type="project" value="UniProtKB-SubCell"/>
</dbReference>
<reference evidence="16" key="1">
    <citation type="submission" date="2022-11" db="UniProtKB">
        <authorList>
            <consortium name="WormBaseParasite"/>
        </authorList>
    </citation>
    <scope>IDENTIFICATION</scope>
</reference>
<protein>
    <recommendedName>
        <fullName evidence="7">Glycogen debranching enzyme</fullName>
        <ecNumber evidence="5">2.4.1.25</ecNumber>
        <ecNumber evidence="6">3.2.1.33</ecNumber>
    </recommendedName>
    <alternativeName>
        <fullName evidence="11">Glycogen debrancher</fullName>
    </alternativeName>
</protein>
<evidence type="ECO:0000259" key="12">
    <source>
        <dbReference type="Pfam" id="PF06202"/>
    </source>
</evidence>
<dbReference type="InterPro" id="IPR032790">
    <property type="entry name" value="GDE_C"/>
</dbReference>
<dbReference type="InterPro" id="IPR012341">
    <property type="entry name" value="6hp_glycosidase-like_sf"/>
</dbReference>
<dbReference type="InterPro" id="IPR017853">
    <property type="entry name" value="GH"/>
</dbReference>
<evidence type="ECO:0000256" key="1">
    <source>
        <dbReference type="ARBA" id="ARBA00000439"/>
    </source>
</evidence>
<evidence type="ECO:0000256" key="4">
    <source>
        <dbReference type="ARBA" id="ARBA00004496"/>
    </source>
</evidence>
<evidence type="ECO:0000256" key="10">
    <source>
        <dbReference type="ARBA" id="ARBA00025780"/>
    </source>
</evidence>
<evidence type="ECO:0000256" key="6">
    <source>
        <dbReference type="ARBA" id="ARBA00012778"/>
    </source>
</evidence>
<dbReference type="EC" id="2.4.1.25" evidence="5"/>
<dbReference type="GO" id="GO:0004135">
    <property type="term" value="F:amylo-alpha-1,6-glucosidase activity"/>
    <property type="evidence" value="ECO:0007669"/>
    <property type="project" value="UniProtKB-EC"/>
</dbReference>
<dbReference type="InterPro" id="IPR032788">
    <property type="entry name" value="AGL_central"/>
</dbReference>
<dbReference type="InterPro" id="IPR006421">
    <property type="entry name" value="Glycogen_debranch_met"/>
</dbReference>
<dbReference type="GO" id="GO:0005980">
    <property type="term" value="P:glycogen catabolic process"/>
    <property type="evidence" value="ECO:0007669"/>
    <property type="project" value="InterPro"/>
</dbReference>
<dbReference type="Pfam" id="PF06202">
    <property type="entry name" value="GDE_C"/>
    <property type="match status" value="1"/>
</dbReference>
<dbReference type="InterPro" id="IPR008928">
    <property type="entry name" value="6-hairpin_glycosidase_sf"/>
</dbReference>
<evidence type="ECO:0000313" key="16">
    <source>
        <dbReference type="WBParaSite" id="ACRNAN_Path_1071.g4110.t1"/>
    </source>
</evidence>
<dbReference type="InterPro" id="IPR010401">
    <property type="entry name" value="AGL/Gdb1"/>
</dbReference>
<evidence type="ECO:0000256" key="11">
    <source>
        <dbReference type="ARBA" id="ARBA00031477"/>
    </source>
</evidence>
<keyword evidence="9" id="KW-0511">Multifunctional enzyme</keyword>
<feature type="domain" description="Glycogen debranching enzyme glucanotransferase" evidence="13">
    <location>
        <begin position="114"/>
        <end position="542"/>
    </location>
</feature>
<dbReference type="Gene3D" id="1.50.10.10">
    <property type="match status" value="1"/>
</dbReference>
<dbReference type="Pfam" id="PF14702">
    <property type="entry name" value="hGDE_central"/>
    <property type="match status" value="1"/>
</dbReference>
<dbReference type="GO" id="GO:0005978">
    <property type="term" value="P:glycogen biosynthetic process"/>
    <property type="evidence" value="ECO:0007669"/>
    <property type="project" value="UniProtKB-KW"/>
</dbReference>
<organism evidence="15 16">
    <name type="scientific">Acrobeloides nanus</name>
    <dbReference type="NCBI Taxonomy" id="290746"/>
    <lineage>
        <taxon>Eukaryota</taxon>
        <taxon>Metazoa</taxon>
        <taxon>Ecdysozoa</taxon>
        <taxon>Nematoda</taxon>
        <taxon>Chromadorea</taxon>
        <taxon>Rhabditida</taxon>
        <taxon>Tylenchina</taxon>
        <taxon>Cephalobomorpha</taxon>
        <taxon>Cephaloboidea</taxon>
        <taxon>Cephalobidae</taxon>
        <taxon>Acrobeloides</taxon>
    </lineage>
</organism>
<comment type="catalytic activity">
    <reaction evidence="1">
        <text>Transfers a segment of a (1-&gt;4)-alpha-D-glucan to a new position in an acceptor, which may be glucose or a (1-&gt;4)-alpha-D-glucan.</text>
        <dbReference type="EC" id="2.4.1.25"/>
    </reaction>
</comment>
<sequence>MDTLPETICIELNENEFLDSRLVRLEKGWNLRFICGTGLFGHSVRLTILETDKSYLFDELKDLNQLDQFVEFTCDNFGVFKYEYFLGNNEKPCGFGYFHVIPEWKIGANDSITLKLNSLSSITHLSKLLGPFNEWEDRLRVAHEAGYNAIHLTPIQELGESNSSYSIGDYLKLNPAFGDGYTFKDVKKFVDKMEHEWGVITIQDVVWNHAAKSSTWLKEHPECGYTCANSPHLRPAYVVDRLLQHFSKEISEGKWESQGIPALINSAEHLKSLKTILTNKIYPSIRMHEFFQANVGNLIKEFEKLARERGVEKEPRDDFLPLIQDPDFRRFGGTVDLELALKIFNRERPGAASEEDRVQQCTQSFANHLSALNKEAANQAWGHENCGINAILGHVHYERVADHGPKRGDVTLKHPLVTNYFLHPFETKTWEEDEKDAYDPENSKYLMACNGWVISDDPMKNFAEYPSMVYLRRELVCWGDCVKLNYGKKPEDCPFLWDYMKKYSEECAGIFHGFRIDNAHSTPIHVAEYLLHAARKIRPDLYVVAELFTGSESLDNVFVNRLGITSLVREASRAWDSHEQGRLVYRYGGDPVGAFRSKTVRPAPPAVAHAVFYDQTHDNQPPVKTRTAYDYVPTAAMTTISYCSSGSTRGYDEFVPFLVDVVHEDRVYSKWSDISNSPEKQGMIRARKLFNDLHANLSLTGYSEIFVDQINEDVVAVTRHNPLTHESVLVISHTCFKTFKWHANCKNIEIADEITDIVFEVKTIEIPEKENSEDHTAENTLSGLPHFTVEIYEHVKLDKSGVVDIKDGQIHFKNFPSGCVIAFKITPKKSTVESCNKIENLVSNENLKNELKQALENLTLQKFNYILFSCEKEESSEFREGAYDIPGFGKLVYCGLQGIRPLIKKIQETDDLGHPLCGNLRGGNWLSEHIVKRLKRLPKLEKVAQIFEKALATLSDVPHFLRPCYFELIFSYLYEGVLEVAMSKVLLKEYLPENQLTAKLCLSSISFLTDITSALLPPLSKQVSSPVGAQPSHERPNSLAAGLPHFAEGIWRNWGRDTFIAVPGLCLLTGRFEDARNLILAFGGCLRHGLIPNLLAEGRSSRYNCRDAVWFWLSAILKYIELAPNGLEILEQPVLRLYTTDDAEYGNSKEEPLYETIYEALQRHFHGINYRERNAGSMIDEHMNDSGFNITAYIHQETGLIYGGNRWNCGTWMDKMGSSSRAGNKGQPATPRDGAAVELQGLALYVAESLDRLATQGHFRYKELENQDTGIKWTWKEWAGKIRQNFAEKFYVDEITEHKLVNKRGILKDSYESSEGYTDFQLRPNFCIALNAVPNIIDAEKAWSALKMAENFLMGKLGIKTLDPEDWAYNGYYNQADSENKQTACGWNYHQGPEWLWIAAVYLNAKIKIANILKQESENGAKIWEEALTEVKNYLLVYTRHIDSTPWSSLPELTNANGENCSGSCPAQAWSVGCLLEVMETLQFLVNAP</sequence>
<dbReference type="InterPro" id="IPR032792">
    <property type="entry name" value="AGL_glucanoTrfase"/>
</dbReference>
<proteinExistence type="inferred from homology"/>
<dbReference type="NCBIfam" id="TIGR01531">
    <property type="entry name" value="glyc_debranch"/>
    <property type="match status" value="1"/>
</dbReference>
<dbReference type="WBParaSite" id="ACRNAN_Path_1071.g4110.t1">
    <property type="protein sequence ID" value="ACRNAN_Path_1071.g4110.t1"/>
    <property type="gene ID" value="ACRNAN_Path_1071.g4110"/>
</dbReference>
<keyword evidence="15" id="KW-1185">Reference proteome</keyword>
<comment type="similarity">
    <text evidence="10">Belongs to the glycogen debranching enzyme family.</text>
</comment>
<evidence type="ECO:0000313" key="15">
    <source>
        <dbReference type="Proteomes" id="UP000887540"/>
    </source>
</evidence>
<evidence type="ECO:0000256" key="2">
    <source>
        <dbReference type="ARBA" id="ARBA00000927"/>
    </source>
</evidence>
<evidence type="ECO:0000256" key="7">
    <source>
        <dbReference type="ARBA" id="ARBA00020723"/>
    </source>
</evidence>
<dbReference type="PANTHER" id="PTHR10569">
    <property type="entry name" value="GLYCOGEN DEBRANCHING ENZYME"/>
    <property type="match status" value="1"/>
</dbReference>
<evidence type="ECO:0000256" key="9">
    <source>
        <dbReference type="ARBA" id="ARBA00023268"/>
    </source>
</evidence>
<evidence type="ECO:0000259" key="13">
    <source>
        <dbReference type="Pfam" id="PF14701"/>
    </source>
</evidence>
<dbReference type="GO" id="GO:0004134">
    <property type="term" value="F:4-alpha-glucanotransferase activity"/>
    <property type="evidence" value="ECO:0007669"/>
    <property type="project" value="UniProtKB-EC"/>
</dbReference>
<dbReference type="Gene3D" id="3.20.20.80">
    <property type="entry name" value="Glycosidases"/>
    <property type="match status" value="2"/>
</dbReference>
<dbReference type="EC" id="3.2.1.33" evidence="6"/>
<accession>A0A914BV96</accession>
<comment type="catalytic activity">
    <reaction evidence="2">
        <text>Hydrolysis of (1-&gt;6)-alpha-D-glucosidic branch linkages in glycogen phosphorylase limit dextrin.</text>
        <dbReference type="EC" id="3.2.1.33"/>
    </reaction>
</comment>
<dbReference type="Proteomes" id="UP000887540">
    <property type="component" value="Unplaced"/>
</dbReference>